<protein>
    <submittedName>
        <fullName evidence="2">Alpha/beta hydrolase</fullName>
    </submittedName>
</protein>
<accession>A0A3R6FAS8</accession>
<dbReference type="EMBL" id="JAAOCP010000002">
    <property type="protein sequence ID" value="MBJ7638160.1"/>
    <property type="molecule type" value="Genomic_DNA"/>
</dbReference>
<dbReference type="Proteomes" id="UP000808038">
    <property type="component" value="Unassembled WGS sequence"/>
</dbReference>
<dbReference type="RefSeq" id="WP_003608821.1">
    <property type="nucleotide sequence ID" value="NZ_ALXH01000129.1"/>
</dbReference>
<dbReference type="InterPro" id="IPR010315">
    <property type="entry name" value="DUF915_hydro-like"/>
</dbReference>
<dbReference type="Gene3D" id="3.40.50.1820">
    <property type="entry name" value="alpha/beta hydrolase"/>
    <property type="match status" value="1"/>
</dbReference>
<keyword evidence="2" id="KW-0378">Hydrolase</keyword>
<dbReference type="OrthoDB" id="503948at2"/>
<dbReference type="EMBL" id="JAAOCX010000003">
    <property type="protein sequence ID" value="MBJ7632156.1"/>
    <property type="molecule type" value="Genomic_DNA"/>
</dbReference>
<dbReference type="GeneID" id="57979737"/>
<evidence type="ECO:0000313" key="2">
    <source>
        <dbReference type="EMBL" id="MBJ7638160.1"/>
    </source>
</evidence>
<dbReference type="AlphaFoldDB" id="A0A3R6FAS8"/>
<sequence>MKRWVSIIVGLVAIFAVIFALNYSLKLKRNPDKYVYSNTPTLFIHGYGGTLNSTKDLVRAAEKSGAAKKMLTARVTDDGHVKLSGHWDKNRFNPMVQVVFSDNRNTDYQTDAKWIKNVVVALQHKYGIKSFNAVAHSMGNLGLMTYEMTYGQDKSLPKLRKQVSIAGHFDGIVGIDKQVADNHLDGLGKPEKTVSYYDWLLARQDNYPKNQVDVLNIYGDLDDGTHSDGRVSTTSAKSLQYLLGDRPKSYQERLISGPEAQHSKLHENNQQVNHAMIDFLWGRTK</sequence>
<dbReference type="SUPFAM" id="SSF53474">
    <property type="entry name" value="alpha/beta-Hydrolases"/>
    <property type="match status" value="1"/>
</dbReference>
<reference evidence="2" key="1">
    <citation type="submission" date="2020-02" db="EMBL/GenBank/DDBJ databases">
        <authorList>
            <person name="Fontana A."/>
            <person name="Patrone V."/>
            <person name="Morelli L."/>
        </authorList>
    </citation>
    <scope>NUCLEOTIDE SEQUENCE</scope>
    <source>
        <strain evidence="1">CCUG 30943</strain>
        <strain evidence="2">CCUG 43002</strain>
    </source>
</reference>
<proteinExistence type="predicted"/>
<keyword evidence="3" id="KW-1185">Reference proteome</keyword>
<dbReference type="Pfam" id="PF06028">
    <property type="entry name" value="DUF915"/>
    <property type="match status" value="1"/>
</dbReference>
<dbReference type="Proteomes" id="UP000728106">
    <property type="component" value="Unassembled WGS sequence"/>
</dbReference>
<name>A0A3R6FAS8_WEICO</name>
<evidence type="ECO:0000313" key="3">
    <source>
        <dbReference type="Proteomes" id="UP000728106"/>
    </source>
</evidence>
<gene>
    <name evidence="2" type="ORF">HAU20_01975</name>
    <name evidence="1" type="ORF">HAU43_03445</name>
</gene>
<dbReference type="GO" id="GO:0016787">
    <property type="term" value="F:hydrolase activity"/>
    <property type="evidence" value="ECO:0007669"/>
    <property type="project" value="UniProtKB-KW"/>
</dbReference>
<dbReference type="InterPro" id="IPR029058">
    <property type="entry name" value="AB_hydrolase_fold"/>
</dbReference>
<comment type="caution">
    <text evidence="2">The sequence shown here is derived from an EMBL/GenBank/DDBJ whole genome shotgun (WGS) entry which is preliminary data.</text>
</comment>
<reference evidence="2 3" key="2">
    <citation type="journal article" date="2021" name="Int. J. Food Microbiol.">
        <title>Safety demonstration of a microbial species for use in the food chain: Weissella confusa.</title>
        <authorList>
            <person name="Bourdichon F."/>
            <person name="Patrone V."/>
            <person name="Fontana A."/>
            <person name="Milani G."/>
            <person name="Morelli L."/>
        </authorList>
    </citation>
    <scope>NUCLEOTIDE SEQUENCE [LARGE SCALE GENOMIC DNA]</scope>
    <source>
        <strain evidence="1">CCUG 30943</strain>
        <strain evidence="2 3">CCUG 43002</strain>
    </source>
</reference>
<organism evidence="2 3">
    <name type="scientific">Weissella confusa</name>
    <name type="common">Lactobacillus confusus</name>
    <dbReference type="NCBI Taxonomy" id="1583"/>
    <lineage>
        <taxon>Bacteria</taxon>
        <taxon>Bacillati</taxon>
        <taxon>Bacillota</taxon>
        <taxon>Bacilli</taxon>
        <taxon>Lactobacillales</taxon>
        <taxon>Lactobacillaceae</taxon>
        <taxon>Weissella</taxon>
    </lineage>
</organism>
<evidence type="ECO:0000313" key="1">
    <source>
        <dbReference type="EMBL" id="MBJ7632156.1"/>
    </source>
</evidence>